<evidence type="ECO:0000313" key="1">
    <source>
        <dbReference type="EMBL" id="MBX45297.1"/>
    </source>
</evidence>
<dbReference type="AlphaFoldDB" id="A0A2P2NS08"/>
<dbReference type="EMBL" id="GGEC01064813">
    <property type="protein sequence ID" value="MBX45297.1"/>
    <property type="molecule type" value="Transcribed_RNA"/>
</dbReference>
<sequence>MCAMRLELLYEIRFPGNKLQRILGRKHKICVCNT</sequence>
<accession>A0A2P2NS08</accession>
<proteinExistence type="predicted"/>
<organism evidence="1">
    <name type="scientific">Rhizophora mucronata</name>
    <name type="common">Asiatic mangrove</name>
    <dbReference type="NCBI Taxonomy" id="61149"/>
    <lineage>
        <taxon>Eukaryota</taxon>
        <taxon>Viridiplantae</taxon>
        <taxon>Streptophyta</taxon>
        <taxon>Embryophyta</taxon>
        <taxon>Tracheophyta</taxon>
        <taxon>Spermatophyta</taxon>
        <taxon>Magnoliopsida</taxon>
        <taxon>eudicotyledons</taxon>
        <taxon>Gunneridae</taxon>
        <taxon>Pentapetalae</taxon>
        <taxon>rosids</taxon>
        <taxon>fabids</taxon>
        <taxon>Malpighiales</taxon>
        <taxon>Rhizophoraceae</taxon>
        <taxon>Rhizophora</taxon>
    </lineage>
</organism>
<protein>
    <submittedName>
        <fullName evidence="1">Uncharacterized protein</fullName>
    </submittedName>
</protein>
<name>A0A2P2NS08_RHIMU</name>
<reference evidence="1" key="1">
    <citation type="submission" date="2018-02" db="EMBL/GenBank/DDBJ databases">
        <title>Rhizophora mucronata_Transcriptome.</title>
        <authorList>
            <person name="Meera S.P."/>
            <person name="Sreeshan A."/>
            <person name="Augustine A."/>
        </authorList>
    </citation>
    <scope>NUCLEOTIDE SEQUENCE</scope>
    <source>
        <tissue evidence="1">Leaf</tissue>
    </source>
</reference>